<feature type="region of interest" description="Disordered" evidence="2">
    <location>
        <begin position="1"/>
        <end position="68"/>
    </location>
</feature>
<dbReference type="OrthoDB" id="248232at2759"/>
<dbReference type="EMBL" id="AUPL01002875">
    <property type="protein sequence ID" value="ESL09402.1"/>
    <property type="molecule type" value="Genomic_DNA"/>
</dbReference>
<evidence type="ECO:0000256" key="2">
    <source>
        <dbReference type="SAM" id="MobiDB-lite"/>
    </source>
</evidence>
<name>A0A061J7X6_TRYRA</name>
<sequence length="550" mass="61648">MRIRRGVRDAESDDGGWSDTVRTDEEDDLRPHPSPVKHWAEWASRPSSSPTAPLHIHSSGPSEASIPHGKMTATECELERTKELLLQYKHYVERRLLRHIQKIEVECAKRGELCERLKRDNALLLEGLERYRASRTSTPVFFLPNGIKRQPHSPTLGDLRQTASVSYPSPLAPPPPPLPEREDSAKGMLQMLRSRESTLLGQLQEERTARERLEVEHAAAVRQLQEHVTELEEKMRVGIDATTIQTLREVLARRDDEIRQLRKLHGFSIVEALEEGEPHNLENSFIAELRLAARDAVEFVAAMTATATNTSHTCTTDLHFKEVEELWGEVLRVTASPPDDPSKLPQQLWLLMAIGKSLRRAIVAEHNQLALFVGQLLQGLEEVRGTLAREQQERQVARDCLRAVEAESTALVQQLQQELGETAHRVSSRVAQSGAAMLHKRQHCLLPAVTRSSDVATQTLPSAQLSDLQKSEATSLLVPHNAAYVPISTDLGHLLHEMEALERDNAAKSALIAKLQQQRERFLGDVDAELAVSFPARTAMANSFAQYLLE</sequence>
<dbReference type="VEuPathDB" id="TriTrypDB:TRSC58_02875"/>
<keyword evidence="1" id="KW-0175">Coiled coil</keyword>
<evidence type="ECO:0000256" key="1">
    <source>
        <dbReference type="SAM" id="Coils"/>
    </source>
</evidence>
<gene>
    <name evidence="3" type="ORF">TRSC58_02875</name>
</gene>
<reference evidence="3 4" key="1">
    <citation type="submission" date="2013-07" db="EMBL/GenBank/DDBJ databases">
        <authorList>
            <person name="Stoco P.H."/>
            <person name="Wagner G."/>
            <person name="Gerber A."/>
            <person name="Zaha A."/>
            <person name="Thompson C."/>
            <person name="Bartholomeu D.C."/>
            <person name="Luckemeyer D.D."/>
            <person name="Bahia D."/>
            <person name="Loreto E."/>
            <person name="Prestes E.B."/>
            <person name="Lima F.M."/>
            <person name="Rodrigues-Luiz G."/>
            <person name="Vallejo G.A."/>
            <person name="Filho J.F."/>
            <person name="Monteiro K.M."/>
            <person name="Tyler K.M."/>
            <person name="de Almeida L.G."/>
            <person name="Ortiz M.F."/>
            <person name="Siervo M.A."/>
            <person name="de Moraes M.H."/>
            <person name="Cunha O.L."/>
            <person name="Mendonca-Neto R."/>
            <person name="Silva R."/>
            <person name="Teixeira S.M."/>
            <person name="Murta S.M."/>
            <person name="Sincero T.C."/>
            <person name="Mendes T.A."/>
            <person name="Urmenyi T.P."/>
            <person name="Silva V.G."/>
            <person name="da Rocha W.D."/>
            <person name="Andersson B."/>
            <person name="Romanha A.J."/>
            <person name="Steindel M."/>
            <person name="de Vasconcelos A.T."/>
            <person name="Grisard E.C."/>
        </authorList>
    </citation>
    <scope>NUCLEOTIDE SEQUENCE [LARGE SCALE GENOMIC DNA]</scope>
    <source>
        <strain evidence="3 4">SC58</strain>
    </source>
</reference>
<accession>A0A061J7X6</accession>
<feature type="region of interest" description="Disordered" evidence="2">
    <location>
        <begin position="151"/>
        <end position="184"/>
    </location>
</feature>
<feature type="compositionally biased region" description="Basic and acidic residues" evidence="2">
    <location>
        <begin position="1"/>
        <end position="10"/>
    </location>
</feature>
<evidence type="ECO:0000313" key="3">
    <source>
        <dbReference type="EMBL" id="ESL09402.1"/>
    </source>
</evidence>
<feature type="coiled-coil region" evidence="1">
    <location>
        <begin position="203"/>
        <end position="264"/>
    </location>
</feature>
<dbReference type="Proteomes" id="UP000031737">
    <property type="component" value="Unassembled WGS sequence"/>
</dbReference>
<proteinExistence type="predicted"/>
<dbReference type="AlphaFoldDB" id="A0A061J7X6"/>
<keyword evidence="4" id="KW-1185">Reference proteome</keyword>
<evidence type="ECO:0000313" key="4">
    <source>
        <dbReference type="Proteomes" id="UP000031737"/>
    </source>
</evidence>
<organism evidence="3 4">
    <name type="scientific">Trypanosoma rangeli SC58</name>
    <dbReference type="NCBI Taxonomy" id="429131"/>
    <lineage>
        <taxon>Eukaryota</taxon>
        <taxon>Discoba</taxon>
        <taxon>Euglenozoa</taxon>
        <taxon>Kinetoplastea</taxon>
        <taxon>Metakinetoplastina</taxon>
        <taxon>Trypanosomatida</taxon>
        <taxon>Trypanosomatidae</taxon>
        <taxon>Trypanosoma</taxon>
        <taxon>Herpetosoma</taxon>
    </lineage>
</organism>
<protein>
    <submittedName>
        <fullName evidence="3">Uncharacterized protein</fullName>
    </submittedName>
</protein>
<comment type="caution">
    <text evidence="3">The sequence shown here is derived from an EMBL/GenBank/DDBJ whole genome shotgun (WGS) entry which is preliminary data.</text>
</comment>